<dbReference type="EMBL" id="CACRST010000009">
    <property type="protein sequence ID" value="VYS87402.1"/>
    <property type="molecule type" value="Genomic_DNA"/>
</dbReference>
<accession>A0A6N2S2I8</accession>
<name>A0A6N2S2I8_9FIRM</name>
<feature type="transmembrane region" description="Helical" evidence="1">
    <location>
        <begin position="42"/>
        <end position="61"/>
    </location>
</feature>
<evidence type="ECO:0008006" key="3">
    <source>
        <dbReference type="Google" id="ProtNLM"/>
    </source>
</evidence>
<sequence>MKTLLFQMISTLLIVICMVSTFLYFVVKKKKISKTLNDKEDFFLKIGIGIILLIVLFKMFIPTILDIPHYLKNDFNVVSGYARDNANGKGNIRCVTIINPKSKQEIYVEFSYSYKVNKGDYLKVKYLPYTKYGILLEKKSID</sequence>
<evidence type="ECO:0000256" key="1">
    <source>
        <dbReference type="SAM" id="Phobius"/>
    </source>
</evidence>
<dbReference type="RefSeq" id="WP_095904777.1">
    <property type="nucleotide sequence ID" value="NZ_CACRST010000009.1"/>
</dbReference>
<keyword evidence="1" id="KW-0472">Membrane</keyword>
<dbReference type="AlphaFoldDB" id="A0A6N2S2I8"/>
<feature type="transmembrane region" description="Helical" evidence="1">
    <location>
        <begin position="6"/>
        <end position="27"/>
    </location>
</feature>
<keyword evidence="1" id="KW-0812">Transmembrane</keyword>
<proteinExistence type="predicted"/>
<organism evidence="2">
    <name type="scientific">Blautia glucerasea</name>
    <dbReference type="NCBI Taxonomy" id="536633"/>
    <lineage>
        <taxon>Bacteria</taxon>
        <taxon>Bacillati</taxon>
        <taxon>Bacillota</taxon>
        <taxon>Clostridia</taxon>
        <taxon>Lachnospirales</taxon>
        <taxon>Lachnospiraceae</taxon>
        <taxon>Blautia</taxon>
    </lineage>
</organism>
<protein>
    <recommendedName>
        <fullName evidence="3">DUF3592 domain-containing protein</fullName>
    </recommendedName>
</protein>
<gene>
    <name evidence="2" type="ORF">BGLFYP119_00937</name>
</gene>
<reference evidence="2" key="1">
    <citation type="submission" date="2019-11" db="EMBL/GenBank/DDBJ databases">
        <authorList>
            <person name="Feng L."/>
        </authorList>
    </citation>
    <scope>NUCLEOTIDE SEQUENCE</scope>
    <source>
        <strain evidence="2">BgluceraseaLFYP119</strain>
    </source>
</reference>
<evidence type="ECO:0000313" key="2">
    <source>
        <dbReference type="EMBL" id="VYS87402.1"/>
    </source>
</evidence>
<keyword evidence="1" id="KW-1133">Transmembrane helix</keyword>